<gene>
    <name evidence="2" type="ORF">E4099_26630</name>
</gene>
<proteinExistence type="predicted"/>
<evidence type="ECO:0000313" key="3">
    <source>
        <dbReference type="Proteomes" id="UP000297948"/>
    </source>
</evidence>
<keyword evidence="3" id="KW-1185">Reference proteome</keyword>
<dbReference type="EMBL" id="SRID01000361">
    <property type="protein sequence ID" value="TGA93691.1"/>
    <property type="molecule type" value="Genomic_DNA"/>
</dbReference>
<feature type="region of interest" description="Disordered" evidence="1">
    <location>
        <begin position="107"/>
        <end position="133"/>
    </location>
</feature>
<evidence type="ECO:0000313" key="2">
    <source>
        <dbReference type="EMBL" id="TGA93691.1"/>
    </source>
</evidence>
<reference evidence="2 3" key="1">
    <citation type="submission" date="2019-03" db="EMBL/GenBank/DDBJ databases">
        <authorList>
            <person name="Gonzalez-Pimentel J.L."/>
        </authorList>
    </citation>
    <scope>NUCLEOTIDE SEQUENCE [LARGE SCALE GENOMIC DNA]</scope>
    <source>
        <strain evidence="2 3">JCM 31289</strain>
    </source>
</reference>
<accession>A0A4Z0GC24</accession>
<feature type="non-terminal residue" evidence="2">
    <location>
        <position position="133"/>
    </location>
</feature>
<organism evidence="2 3">
    <name type="scientific">Streptomyces palmae</name>
    <dbReference type="NCBI Taxonomy" id="1701085"/>
    <lineage>
        <taxon>Bacteria</taxon>
        <taxon>Bacillati</taxon>
        <taxon>Actinomycetota</taxon>
        <taxon>Actinomycetes</taxon>
        <taxon>Kitasatosporales</taxon>
        <taxon>Streptomycetaceae</taxon>
        <taxon>Streptomyces</taxon>
    </lineage>
</organism>
<sequence>MRGTVTDEGDARLRAVVGLAQAMAAAHTPQDAVRSAAAGARRALGGDFAAVSVWERELGRLRVLVNEGELAEDEQEFPADECYPVSDFPEITEFLHEEWARGGEPHAWVEVADPPPGADGGGEPGVRPDAGWG</sequence>
<evidence type="ECO:0000256" key="1">
    <source>
        <dbReference type="SAM" id="MobiDB-lite"/>
    </source>
</evidence>
<dbReference type="AlphaFoldDB" id="A0A4Z0GC24"/>
<protein>
    <submittedName>
        <fullName evidence="2">Diguanylate cyclase</fullName>
    </submittedName>
</protein>
<dbReference type="Proteomes" id="UP000297948">
    <property type="component" value="Unassembled WGS sequence"/>
</dbReference>
<comment type="caution">
    <text evidence="2">The sequence shown here is derived from an EMBL/GenBank/DDBJ whole genome shotgun (WGS) entry which is preliminary data.</text>
</comment>
<name>A0A4Z0GC24_9ACTN</name>